<gene>
    <name evidence="3" type="primary">LOC106151052</name>
</gene>
<dbReference type="KEGG" id="lak:106151052"/>
<reference evidence="3" key="1">
    <citation type="submission" date="2025-08" db="UniProtKB">
        <authorList>
            <consortium name="RefSeq"/>
        </authorList>
    </citation>
    <scope>IDENTIFICATION</scope>
    <source>
        <tissue evidence="3">Gonads</tissue>
    </source>
</reference>
<evidence type="ECO:0000313" key="3">
    <source>
        <dbReference type="RefSeq" id="XP_013379584.1"/>
    </source>
</evidence>
<organism evidence="2 3">
    <name type="scientific">Lingula anatina</name>
    <name type="common">Brachiopod</name>
    <name type="synonym">Lingula unguis</name>
    <dbReference type="NCBI Taxonomy" id="7574"/>
    <lineage>
        <taxon>Eukaryota</taxon>
        <taxon>Metazoa</taxon>
        <taxon>Spiralia</taxon>
        <taxon>Lophotrochozoa</taxon>
        <taxon>Brachiopoda</taxon>
        <taxon>Linguliformea</taxon>
        <taxon>Lingulata</taxon>
        <taxon>Lingulida</taxon>
        <taxon>Linguloidea</taxon>
        <taxon>Lingulidae</taxon>
        <taxon>Lingula</taxon>
    </lineage>
</organism>
<dbReference type="Proteomes" id="UP000085678">
    <property type="component" value="Unplaced"/>
</dbReference>
<dbReference type="InParanoid" id="A0A1S3H377"/>
<feature type="region of interest" description="Disordered" evidence="1">
    <location>
        <begin position="63"/>
        <end position="92"/>
    </location>
</feature>
<name>A0A1S3H377_LINAN</name>
<accession>A0A1S3H377</accession>
<sequence>MHRKKIDQMTGASLRNVRHQQRLVSQWDSLDQQRDKELKNFTKKRLECTYDLTYYRNNKQGLEHLSPDLKGEGLKKLTDDSRSKWQADKKNRLDKYSLKQPDPVDRMPIPQISNPTEIQAGFDKFVKESKEMPTNEYDANDSYGKFETKGADDDENDDCYLLPPVMAFPRRWSTTVETITELPSQMPLQMSRIRRNSAMAATLQTKDKFSRPCDILHMRKHLPPVNLPGQKRD</sequence>
<protein>
    <submittedName>
        <fullName evidence="3">Uncharacterized protein LOC106151052</fullName>
    </submittedName>
</protein>
<evidence type="ECO:0000256" key="1">
    <source>
        <dbReference type="SAM" id="MobiDB-lite"/>
    </source>
</evidence>
<dbReference type="AlphaFoldDB" id="A0A1S3H377"/>
<proteinExistence type="predicted"/>
<keyword evidence="2" id="KW-1185">Reference proteome</keyword>
<dbReference type="RefSeq" id="XP_013379584.1">
    <property type="nucleotide sequence ID" value="XM_013524130.1"/>
</dbReference>
<evidence type="ECO:0000313" key="2">
    <source>
        <dbReference type="Proteomes" id="UP000085678"/>
    </source>
</evidence>
<dbReference type="GeneID" id="106151052"/>